<evidence type="ECO:0000313" key="12">
    <source>
        <dbReference type="Proteomes" id="UP000694845"/>
    </source>
</evidence>
<keyword evidence="8 11" id="KW-0472">Membrane</keyword>
<dbReference type="Pfam" id="PF09771">
    <property type="entry name" value="Tmemb_18A"/>
    <property type="match status" value="1"/>
</dbReference>
<evidence type="ECO:0000256" key="8">
    <source>
        <dbReference type="ARBA" id="ARBA00023136"/>
    </source>
</evidence>
<reference evidence="13" key="1">
    <citation type="submission" date="2025-08" db="UniProtKB">
        <authorList>
            <consortium name="RefSeq"/>
        </authorList>
    </citation>
    <scope>IDENTIFICATION</scope>
</reference>
<name>A0A8B7XVQ9_ACAPL</name>
<dbReference type="GO" id="GO:0071595">
    <property type="term" value="C:Nem1-Spo7 phosphatase complex"/>
    <property type="evidence" value="ECO:0007669"/>
    <property type="project" value="InterPro"/>
</dbReference>
<dbReference type="Proteomes" id="UP000694845">
    <property type="component" value="Unplaced"/>
</dbReference>
<evidence type="ECO:0000256" key="3">
    <source>
        <dbReference type="ARBA" id="ARBA00010998"/>
    </source>
</evidence>
<evidence type="ECO:0000256" key="9">
    <source>
        <dbReference type="ARBA" id="ARBA00023242"/>
    </source>
</evidence>
<protein>
    <recommendedName>
        <fullName evidence="10">Transmembrane protein 188</fullName>
    </recommendedName>
</protein>
<evidence type="ECO:0000313" key="13">
    <source>
        <dbReference type="RefSeq" id="XP_022084115.1"/>
    </source>
</evidence>
<dbReference type="GO" id="GO:0005737">
    <property type="term" value="C:cytoplasm"/>
    <property type="evidence" value="ECO:0007669"/>
    <property type="project" value="UniProtKB-SubCell"/>
</dbReference>
<evidence type="ECO:0000256" key="11">
    <source>
        <dbReference type="SAM" id="Phobius"/>
    </source>
</evidence>
<dbReference type="PANTHER" id="PTHR20996:SF1">
    <property type="entry name" value="NUCLEAR ENVELOPE PHOSPHATASE-REGULATORY SUBUNIT 1"/>
    <property type="match status" value="1"/>
</dbReference>
<feature type="transmembrane region" description="Helical" evidence="11">
    <location>
        <begin position="32"/>
        <end position="50"/>
    </location>
</feature>
<evidence type="ECO:0000256" key="1">
    <source>
        <dbReference type="ARBA" id="ARBA00004232"/>
    </source>
</evidence>
<gene>
    <name evidence="13" type="primary">LOC110975715</name>
</gene>
<dbReference type="CTD" id="255919"/>
<evidence type="ECO:0000256" key="10">
    <source>
        <dbReference type="ARBA" id="ARBA00030458"/>
    </source>
</evidence>
<dbReference type="OMA" id="NHPFFAI"/>
<keyword evidence="12" id="KW-1185">Reference proteome</keyword>
<dbReference type="GO" id="GO:0006629">
    <property type="term" value="P:lipid metabolic process"/>
    <property type="evidence" value="ECO:0007669"/>
    <property type="project" value="UniProtKB-KW"/>
</dbReference>
<dbReference type="PANTHER" id="PTHR20996">
    <property type="entry name" value="NUCLEAR ENVELOPE PHOSPHATASE-REGULATORY SUBUNIT 1"/>
    <property type="match status" value="1"/>
</dbReference>
<dbReference type="GeneID" id="110975715"/>
<dbReference type="GO" id="GO:0031965">
    <property type="term" value="C:nuclear membrane"/>
    <property type="evidence" value="ECO:0007669"/>
    <property type="project" value="UniProtKB-SubCell"/>
</dbReference>
<keyword evidence="7" id="KW-0443">Lipid metabolism</keyword>
<sequence>MKMPVEQVQTEDLKAFERRLTEYIANQRPQSWCWRVVLVIISTITALGAWCWLLDKETSQVSFIQSLYNHPYFALSGLCLILLFLCGIHKRVVAPAIITARCRSVLADFNMSCDDTGKLILKPRSM</sequence>
<organism evidence="12 13">
    <name type="scientific">Acanthaster planci</name>
    <name type="common">Crown-of-thorns starfish</name>
    <dbReference type="NCBI Taxonomy" id="133434"/>
    <lineage>
        <taxon>Eukaryota</taxon>
        <taxon>Metazoa</taxon>
        <taxon>Echinodermata</taxon>
        <taxon>Eleutherozoa</taxon>
        <taxon>Asterozoa</taxon>
        <taxon>Asteroidea</taxon>
        <taxon>Valvatacea</taxon>
        <taxon>Valvatida</taxon>
        <taxon>Acanthasteridae</taxon>
        <taxon>Acanthaster</taxon>
    </lineage>
</organism>
<dbReference type="OrthoDB" id="5786980at2759"/>
<dbReference type="AlphaFoldDB" id="A0A8B7XVQ9"/>
<comment type="subcellular location">
    <subcellularLocation>
        <location evidence="2">Cytoplasm</location>
    </subcellularLocation>
    <subcellularLocation>
        <location evidence="1">Nucleus membrane</location>
        <topology evidence="1">Multi-pass membrane protein</topology>
    </subcellularLocation>
</comment>
<keyword evidence="6 11" id="KW-1133">Transmembrane helix</keyword>
<comment type="similarity">
    <text evidence="3">Belongs to the CNEP1R1 family.</text>
</comment>
<evidence type="ECO:0000256" key="2">
    <source>
        <dbReference type="ARBA" id="ARBA00004496"/>
    </source>
</evidence>
<dbReference type="RefSeq" id="XP_022084115.1">
    <property type="nucleotide sequence ID" value="XM_022228423.1"/>
</dbReference>
<keyword evidence="9" id="KW-0539">Nucleus</keyword>
<evidence type="ECO:0000256" key="7">
    <source>
        <dbReference type="ARBA" id="ARBA00023098"/>
    </source>
</evidence>
<accession>A0A8B7XVQ9</accession>
<evidence type="ECO:0000256" key="6">
    <source>
        <dbReference type="ARBA" id="ARBA00022989"/>
    </source>
</evidence>
<dbReference type="KEGG" id="aplc:110975715"/>
<evidence type="ECO:0000256" key="5">
    <source>
        <dbReference type="ARBA" id="ARBA00022692"/>
    </source>
</evidence>
<keyword evidence="5 11" id="KW-0812">Transmembrane</keyword>
<dbReference type="InterPro" id="IPR019168">
    <property type="entry name" value="NEP1-R1"/>
</dbReference>
<evidence type="ECO:0000256" key="4">
    <source>
        <dbReference type="ARBA" id="ARBA00022490"/>
    </source>
</evidence>
<feature type="transmembrane region" description="Helical" evidence="11">
    <location>
        <begin position="70"/>
        <end position="88"/>
    </location>
</feature>
<keyword evidence="4" id="KW-0963">Cytoplasm</keyword>
<proteinExistence type="inferred from homology"/>